<dbReference type="GO" id="GO:0005886">
    <property type="term" value="C:plasma membrane"/>
    <property type="evidence" value="ECO:0007669"/>
    <property type="project" value="UniProtKB-SubCell"/>
</dbReference>
<keyword evidence="2" id="KW-1003">Cell membrane</keyword>
<name>A0A5M6ZMU4_9PROT</name>
<dbReference type="Pfam" id="PF00535">
    <property type="entry name" value="Glycos_transf_2"/>
    <property type="match status" value="1"/>
</dbReference>
<comment type="subcellular location">
    <subcellularLocation>
        <location evidence="1">Cell membrane</location>
    </subcellularLocation>
</comment>
<evidence type="ECO:0000256" key="4">
    <source>
        <dbReference type="ARBA" id="ARBA00022679"/>
    </source>
</evidence>
<reference evidence="8 9" key="1">
    <citation type="submission" date="2019-09" db="EMBL/GenBank/DDBJ databases">
        <authorList>
            <person name="Kevbrin V."/>
            <person name="Grouzdev D.S."/>
        </authorList>
    </citation>
    <scope>NUCLEOTIDE SEQUENCE [LARGE SCALE GENOMIC DNA]</scope>
    <source>
        <strain evidence="8 9">G-192</strain>
    </source>
</reference>
<dbReference type="InterPro" id="IPR029044">
    <property type="entry name" value="Nucleotide-diphossugar_trans"/>
</dbReference>
<dbReference type="AlphaFoldDB" id="A0A5M6ZMU4"/>
<dbReference type="SUPFAM" id="SSF53448">
    <property type="entry name" value="Nucleotide-diphospho-sugar transferases"/>
    <property type="match status" value="1"/>
</dbReference>
<keyword evidence="5" id="KW-0472">Membrane</keyword>
<feature type="chain" id="PRO_5024396918" evidence="6">
    <location>
        <begin position="20"/>
        <end position="234"/>
    </location>
</feature>
<evidence type="ECO:0000256" key="5">
    <source>
        <dbReference type="ARBA" id="ARBA00023136"/>
    </source>
</evidence>
<protein>
    <submittedName>
        <fullName evidence="8">Glycosyltransferase</fullName>
    </submittedName>
</protein>
<keyword evidence="3" id="KW-0328">Glycosyltransferase</keyword>
<keyword evidence="4 8" id="KW-0808">Transferase</keyword>
<keyword evidence="9" id="KW-1185">Reference proteome</keyword>
<evidence type="ECO:0000313" key="8">
    <source>
        <dbReference type="EMBL" id="KAA5805235.1"/>
    </source>
</evidence>
<evidence type="ECO:0000256" key="3">
    <source>
        <dbReference type="ARBA" id="ARBA00022676"/>
    </source>
</evidence>
<keyword evidence="6" id="KW-0732">Signal</keyword>
<dbReference type="PANTHER" id="PTHR43646">
    <property type="entry name" value="GLYCOSYLTRANSFERASE"/>
    <property type="match status" value="1"/>
</dbReference>
<dbReference type="GO" id="GO:0016757">
    <property type="term" value="F:glycosyltransferase activity"/>
    <property type="evidence" value="ECO:0007669"/>
    <property type="project" value="UniProtKB-KW"/>
</dbReference>
<dbReference type="Proteomes" id="UP000325122">
    <property type="component" value="Unassembled WGS sequence"/>
</dbReference>
<evidence type="ECO:0000313" key="9">
    <source>
        <dbReference type="Proteomes" id="UP000325122"/>
    </source>
</evidence>
<feature type="signal peptide" evidence="6">
    <location>
        <begin position="1"/>
        <end position="19"/>
    </location>
</feature>
<evidence type="ECO:0000256" key="6">
    <source>
        <dbReference type="SAM" id="SignalP"/>
    </source>
</evidence>
<dbReference type="PANTHER" id="PTHR43646:SF2">
    <property type="entry name" value="GLYCOSYLTRANSFERASE 2-LIKE DOMAIN-CONTAINING PROTEIN"/>
    <property type="match status" value="1"/>
</dbReference>
<accession>A0A5M6ZMU4</accession>
<dbReference type="Gene3D" id="3.90.550.10">
    <property type="entry name" value="Spore Coat Polysaccharide Biosynthesis Protein SpsA, Chain A"/>
    <property type="match status" value="1"/>
</dbReference>
<gene>
    <name evidence="8" type="ORF">F1654_04440</name>
</gene>
<evidence type="ECO:0000256" key="2">
    <source>
        <dbReference type="ARBA" id="ARBA00022475"/>
    </source>
</evidence>
<dbReference type="EMBL" id="VWOJ01000001">
    <property type="protein sequence ID" value="KAA5805235.1"/>
    <property type="molecule type" value="Genomic_DNA"/>
</dbReference>
<comment type="caution">
    <text evidence="8">The sequence shown here is derived from an EMBL/GenBank/DDBJ whole genome shotgun (WGS) entry which is preliminary data.</text>
</comment>
<proteinExistence type="predicted"/>
<dbReference type="NCBIfam" id="TIGR04283">
    <property type="entry name" value="glyco_like_mftF"/>
    <property type="match status" value="1"/>
</dbReference>
<evidence type="ECO:0000256" key="1">
    <source>
        <dbReference type="ARBA" id="ARBA00004236"/>
    </source>
</evidence>
<feature type="domain" description="Glycosyltransferase 2-like" evidence="7">
    <location>
        <begin position="6"/>
        <end position="109"/>
    </location>
</feature>
<sequence>MSRLAVVIPTLNAAAGLPAALASLSPAQRLGYLGPVIVSDGGSSDATLDIARKAGCAIVTGAQGRGAQLAAGAGAARGQITADDWLMFVHADTVMQPGWAREAKAFMARHAGRDRAGYFRFALDDMSPAARRLEAAVRLRCQLFALPYGDQALVINAGFYDRLGGYKPMPLFEDVDLVRRITRARLEPLHSAAVTSAAKFRAEGYGRRSRRNLVLLARYFMGADPGRLAAAYRR</sequence>
<dbReference type="InterPro" id="IPR001173">
    <property type="entry name" value="Glyco_trans_2-like"/>
</dbReference>
<evidence type="ECO:0000259" key="7">
    <source>
        <dbReference type="Pfam" id="PF00535"/>
    </source>
</evidence>
<organism evidence="8 9">
    <name type="scientific">Alkalicaulis satelles</name>
    <dbReference type="NCBI Taxonomy" id="2609175"/>
    <lineage>
        <taxon>Bacteria</taxon>
        <taxon>Pseudomonadati</taxon>
        <taxon>Pseudomonadota</taxon>
        <taxon>Alphaproteobacteria</taxon>
        <taxon>Maricaulales</taxon>
        <taxon>Maricaulaceae</taxon>
        <taxon>Alkalicaulis</taxon>
    </lineage>
</organism>
<dbReference type="InterPro" id="IPR026461">
    <property type="entry name" value="Trfase_2_rSAM/seldom_assoc"/>
</dbReference>
<dbReference type="RefSeq" id="WP_150022266.1">
    <property type="nucleotide sequence ID" value="NZ_VWOJ01000001.1"/>
</dbReference>